<feature type="region of interest" description="Disordered" evidence="1">
    <location>
        <begin position="237"/>
        <end position="262"/>
    </location>
</feature>
<evidence type="ECO:0000259" key="2">
    <source>
        <dbReference type="Pfam" id="PF21722"/>
    </source>
</evidence>
<protein>
    <recommendedName>
        <fullName evidence="2">Glycine-rich domain-containing protein</fullName>
    </recommendedName>
</protein>
<dbReference type="AlphaFoldDB" id="G6XKV8"/>
<evidence type="ECO:0000313" key="3">
    <source>
        <dbReference type="EMBL" id="EHH67553.1"/>
    </source>
</evidence>
<comment type="caution">
    <text evidence="3">The sequence shown here is derived from an EMBL/GenBank/DDBJ whole genome shotgun (WGS) entry which is preliminary data.</text>
</comment>
<sequence length="298" mass="28270">MDLIIAANSVPLSGADTAPATGTPQYATNGSADPLVLPTAIPAYHYNSLTAEIVNLIKALGGTPDKAVWNQLATLLPAYFAATSQITTFTSIGVAGTYTLQAPEWATRVEVIAVGGGGRGAACGATALSGSMCGSGGGSGGFGWGVYPVTGGASYQAVVGAQGLNASADGNGGASSFGPVSGDAMVTAGGGQAGAFQSAGFSAGGSGGEVSGGTIMNNTGASGSDGQAGENLRGFGNGGSGPWGGGGRAGQGGDAGASIVDGQAPGAGGGGAYDWTLSGNTYSGGNGAAGIVLYRWLP</sequence>
<evidence type="ECO:0000313" key="4">
    <source>
        <dbReference type="Proteomes" id="UP000004949"/>
    </source>
</evidence>
<dbReference type="RefSeq" id="WP_008852271.1">
    <property type="nucleotide sequence ID" value="NZ_AGQV01000008.1"/>
</dbReference>
<feature type="compositionally biased region" description="Gly residues" evidence="1">
    <location>
        <begin position="237"/>
        <end position="255"/>
    </location>
</feature>
<dbReference type="InterPro" id="IPR049304">
    <property type="entry name" value="Gly_rich_dom"/>
</dbReference>
<name>G6XKV8_9PROT</name>
<dbReference type="STRING" id="1088869.GMO_21240"/>
<proteinExistence type="predicted"/>
<reference evidence="3 4" key="1">
    <citation type="submission" date="2011-10" db="EMBL/GenBank/DDBJ databases">
        <title>Genome sequence of Gluconobacter morbifer G707, isolated from Drosophila gut.</title>
        <authorList>
            <person name="Lee W.-J."/>
            <person name="Kim E.-K."/>
        </authorList>
    </citation>
    <scope>NUCLEOTIDE SEQUENCE [LARGE SCALE GENOMIC DNA]</scope>
    <source>
        <strain evidence="3 4">G707</strain>
    </source>
</reference>
<organism evidence="3 4">
    <name type="scientific">Gluconobacter morbifer G707</name>
    <dbReference type="NCBI Taxonomy" id="1088869"/>
    <lineage>
        <taxon>Bacteria</taxon>
        <taxon>Pseudomonadati</taxon>
        <taxon>Pseudomonadota</taxon>
        <taxon>Alphaproteobacteria</taxon>
        <taxon>Acetobacterales</taxon>
        <taxon>Acetobacteraceae</taxon>
        <taxon>Gluconobacter</taxon>
    </lineage>
</organism>
<evidence type="ECO:0000256" key="1">
    <source>
        <dbReference type="SAM" id="MobiDB-lite"/>
    </source>
</evidence>
<feature type="domain" description="Glycine-rich" evidence="2">
    <location>
        <begin position="95"/>
        <end position="296"/>
    </location>
</feature>
<keyword evidence="4" id="KW-1185">Reference proteome</keyword>
<dbReference type="Pfam" id="PF21722">
    <property type="entry name" value="Gly_rich_2"/>
    <property type="match status" value="1"/>
</dbReference>
<accession>G6XKV8</accession>
<dbReference type="EMBL" id="AGQV01000008">
    <property type="protein sequence ID" value="EHH67553.1"/>
    <property type="molecule type" value="Genomic_DNA"/>
</dbReference>
<dbReference type="Proteomes" id="UP000004949">
    <property type="component" value="Unassembled WGS sequence"/>
</dbReference>
<gene>
    <name evidence="3" type="ORF">GMO_21240</name>
</gene>
<dbReference type="OrthoDB" id="9107395at2"/>
<dbReference type="PATRIC" id="fig|1088869.3.peg.2118"/>